<feature type="compositionally biased region" description="Low complexity" evidence="1">
    <location>
        <begin position="10"/>
        <end position="27"/>
    </location>
</feature>
<dbReference type="Proteomes" id="UP000502504">
    <property type="component" value="Chromosome"/>
</dbReference>
<keyword evidence="2" id="KW-1133">Transmembrane helix</keyword>
<evidence type="ECO:0000313" key="5">
    <source>
        <dbReference type="Proteomes" id="UP000190306"/>
    </source>
</evidence>
<evidence type="ECO:0000313" key="6">
    <source>
        <dbReference type="Proteomes" id="UP000502504"/>
    </source>
</evidence>
<evidence type="ECO:0000256" key="2">
    <source>
        <dbReference type="SAM" id="Phobius"/>
    </source>
</evidence>
<feature type="transmembrane region" description="Helical" evidence="2">
    <location>
        <begin position="313"/>
        <end position="338"/>
    </location>
</feature>
<protein>
    <submittedName>
        <fullName evidence="3 4">ABC transporter</fullName>
    </submittedName>
</protein>
<dbReference type="RefSeq" id="WP_078634003.1">
    <property type="nucleotide sequence ID" value="NZ_CM007717.1"/>
</dbReference>
<feature type="transmembrane region" description="Helical" evidence="2">
    <location>
        <begin position="191"/>
        <end position="216"/>
    </location>
</feature>
<evidence type="ECO:0000313" key="3">
    <source>
        <dbReference type="EMBL" id="OOQ51179.1"/>
    </source>
</evidence>
<keyword evidence="2" id="KW-0472">Membrane</keyword>
<feature type="region of interest" description="Disordered" evidence="1">
    <location>
        <begin position="1"/>
        <end position="27"/>
    </location>
</feature>
<dbReference type="Proteomes" id="UP000190306">
    <property type="component" value="Chromosome"/>
</dbReference>
<feature type="transmembrane region" description="Helical" evidence="2">
    <location>
        <begin position="150"/>
        <end position="171"/>
    </location>
</feature>
<evidence type="ECO:0000256" key="1">
    <source>
        <dbReference type="SAM" id="MobiDB-lite"/>
    </source>
</evidence>
<feature type="transmembrane region" description="Helical" evidence="2">
    <location>
        <begin position="223"/>
        <end position="245"/>
    </location>
</feature>
<accession>A0AAE6YAT8</accession>
<dbReference type="EMBL" id="CP050692">
    <property type="protein sequence ID" value="QIT45339.1"/>
    <property type="molecule type" value="Genomic_DNA"/>
</dbReference>
<dbReference type="EMBL" id="LHQL01000009">
    <property type="protein sequence ID" value="OOQ51179.1"/>
    <property type="molecule type" value="Genomic_DNA"/>
</dbReference>
<feature type="transmembrane region" description="Helical" evidence="2">
    <location>
        <begin position="45"/>
        <end position="64"/>
    </location>
</feature>
<reference evidence="4 6" key="2">
    <citation type="submission" date="2020-03" db="EMBL/GenBank/DDBJ databases">
        <title>Is there a link between lipid content and antibiotic production in Streptomyces?</title>
        <authorList>
            <person name="David M."/>
            <person name="Lejeune C."/>
            <person name="Abreu S."/>
            <person name="Thibessard A."/>
            <person name="Leblond P."/>
            <person name="Chaminade P."/>
            <person name="Virolle M.-J."/>
        </authorList>
    </citation>
    <scope>NUCLEOTIDE SEQUENCE [LARGE SCALE GENOMIC DNA]</scope>
    <source>
        <strain evidence="4 6">DSM 41481</strain>
    </source>
</reference>
<name>A0AAE6YAT8_STRAT</name>
<proteinExistence type="predicted"/>
<reference evidence="3 5" key="1">
    <citation type="submission" date="2015-07" db="EMBL/GenBank/DDBJ databases">
        <title>Draft Genome Sequence of Streptomyces antibioticus, IMRU 3720 reveals insights in the evolution of actinomycin biosynthetic gene clusters in Streptomyces.</title>
        <authorList>
            <person name="Crnovcic I."/>
            <person name="Ruckert C."/>
            <person name="Kalinowksi J."/>
            <person name="Keller U."/>
        </authorList>
    </citation>
    <scope>NUCLEOTIDE SEQUENCE [LARGE SCALE GENOMIC DNA]</scope>
    <source>
        <strain evidence="3 5">DSM 41481</strain>
    </source>
</reference>
<evidence type="ECO:0000313" key="4">
    <source>
        <dbReference type="EMBL" id="QIT45339.1"/>
    </source>
</evidence>
<sequence length="357" mass="37405">MTAHTPTRETPAGPAGPSAPATAPAVTAARPPHPRWLLRLHGPALYVWAALVAVLALGLLWLWGPLTDAAADAWRQYNACAGNGPCSYDQDAIVTYKSVYNYVTLPLSALPFLVGAWSGAALFGRELEHGTAQLAWTQGLSPTRWLATKLAVPALLVTAGTGVLVTLHRLAWSAGDGRIDTAKTWYDDPTLHANGLTTVAFALAGLAAGALAGLLLRRTLPALLLALGTVAAVRFLAVLAMPHLWPGVTRVSPLEDGYRSSGLGIDSGLVTSTGAHIADPGCGPTVVPECRTLYDKLDATGFYNTFHPESHYWPLQLLTTALVLAVAAALTIASFALIRRTTATTAASRATARESAV</sequence>
<organism evidence="4 6">
    <name type="scientific">Streptomyces antibioticus</name>
    <dbReference type="NCBI Taxonomy" id="1890"/>
    <lineage>
        <taxon>Bacteria</taxon>
        <taxon>Bacillati</taxon>
        <taxon>Actinomycetota</taxon>
        <taxon>Actinomycetes</taxon>
        <taxon>Kitasatosporales</taxon>
        <taxon>Streptomycetaceae</taxon>
        <taxon>Streptomyces</taxon>
    </lineage>
</organism>
<dbReference type="AlphaFoldDB" id="A0AAE6YAT8"/>
<feature type="transmembrane region" description="Helical" evidence="2">
    <location>
        <begin position="99"/>
        <end position="123"/>
    </location>
</feature>
<gene>
    <name evidence="3" type="ORF">AFM16_18480</name>
    <name evidence="4" type="ORF">HCX60_18755</name>
</gene>
<keyword evidence="2" id="KW-0812">Transmembrane</keyword>
<keyword evidence="5" id="KW-1185">Reference proteome</keyword>